<feature type="transmembrane region" description="Helical" evidence="1">
    <location>
        <begin position="80"/>
        <end position="98"/>
    </location>
</feature>
<keyword evidence="3" id="KW-1185">Reference proteome</keyword>
<dbReference type="OrthoDB" id="5515308at2"/>
<name>A0A1I1DNY4_9BACT</name>
<organism evidence="2 3">
    <name type="scientific">Flexibacter flexilis DSM 6793</name>
    <dbReference type="NCBI Taxonomy" id="927664"/>
    <lineage>
        <taxon>Bacteria</taxon>
        <taxon>Pseudomonadati</taxon>
        <taxon>Bacteroidota</taxon>
        <taxon>Cytophagia</taxon>
        <taxon>Cytophagales</taxon>
        <taxon>Flexibacteraceae</taxon>
        <taxon>Flexibacter</taxon>
    </lineage>
</organism>
<reference evidence="2 3" key="1">
    <citation type="submission" date="2016-10" db="EMBL/GenBank/DDBJ databases">
        <authorList>
            <person name="de Groot N.N."/>
        </authorList>
    </citation>
    <scope>NUCLEOTIDE SEQUENCE [LARGE SCALE GENOMIC DNA]</scope>
    <source>
        <strain evidence="2 3">DSM 6793</strain>
    </source>
</reference>
<dbReference type="PANTHER" id="PTHR28026">
    <property type="entry name" value="DUF962 DOMAIN PROTEIN (AFU_ORTHOLOGUE AFUA_8G05310)"/>
    <property type="match status" value="1"/>
</dbReference>
<dbReference type="GO" id="GO:0046521">
    <property type="term" value="P:sphingoid catabolic process"/>
    <property type="evidence" value="ECO:0007669"/>
    <property type="project" value="TreeGrafter"/>
</dbReference>
<dbReference type="InterPro" id="IPR009305">
    <property type="entry name" value="Mpo1-like"/>
</dbReference>
<keyword evidence="1" id="KW-0472">Membrane</keyword>
<feature type="transmembrane region" description="Helical" evidence="1">
    <location>
        <begin position="104"/>
        <end position="122"/>
    </location>
</feature>
<dbReference type="STRING" id="927664.SAMN05421780_101247"/>
<dbReference type="GO" id="GO:0016020">
    <property type="term" value="C:membrane"/>
    <property type="evidence" value="ECO:0007669"/>
    <property type="project" value="GOC"/>
</dbReference>
<proteinExistence type="predicted"/>
<feature type="transmembrane region" description="Helical" evidence="1">
    <location>
        <begin position="21"/>
        <end position="42"/>
    </location>
</feature>
<gene>
    <name evidence="2" type="ORF">SAMN05421780_101247</name>
</gene>
<evidence type="ECO:0000313" key="3">
    <source>
        <dbReference type="Proteomes" id="UP000199514"/>
    </source>
</evidence>
<evidence type="ECO:0000313" key="2">
    <source>
        <dbReference type="EMBL" id="SFB74758.1"/>
    </source>
</evidence>
<accession>A0A1I1DNY4</accession>
<protein>
    <submittedName>
        <fullName evidence="2">Uncharacterized membrane protein YGL010W</fullName>
    </submittedName>
</protein>
<sequence length="159" mass="17746">MRSMQNWFDEYAESHQNIFNKIVHTICVPSIFFCVIGLFASIPVSLSSVFPEALAAYAHLGTVVVIAGLVFYLRVSPAMFVGMAAVSVASLWGVAYINTHFSTPLWQICLTVFVVAWIGQFIGHKVEGKKPSFFKDLQFLMIGPAWLLGFVYKKVGLKY</sequence>
<evidence type="ECO:0000256" key="1">
    <source>
        <dbReference type="SAM" id="Phobius"/>
    </source>
</evidence>
<dbReference type="RefSeq" id="WP_091506003.1">
    <property type="nucleotide sequence ID" value="NZ_FOLE01000001.1"/>
</dbReference>
<feature type="transmembrane region" description="Helical" evidence="1">
    <location>
        <begin position="54"/>
        <end position="73"/>
    </location>
</feature>
<dbReference type="AlphaFoldDB" id="A0A1I1DNY4"/>
<dbReference type="EMBL" id="FOLE01000001">
    <property type="protein sequence ID" value="SFB74758.1"/>
    <property type="molecule type" value="Genomic_DNA"/>
</dbReference>
<keyword evidence="1" id="KW-0812">Transmembrane</keyword>
<dbReference type="Pfam" id="PF06127">
    <property type="entry name" value="Mpo1-like"/>
    <property type="match status" value="1"/>
</dbReference>
<dbReference type="Proteomes" id="UP000199514">
    <property type="component" value="Unassembled WGS sequence"/>
</dbReference>
<keyword evidence="1" id="KW-1133">Transmembrane helix</keyword>
<dbReference type="PANTHER" id="PTHR28026:SF9">
    <property type="entry name" value="2-HYDROXY-PALMITIC ACID DIOXYGENASE MPO1"/>
    <property type="match status" value="1"/>
</dbReference>